<dbReference type="PIRSF" id="PIRSF003097">
    <property type="entry name" value="FtsX"/>
    <property type="match status" value="1"/>
</dbReference>
<evidence type="ECO:0000256" key="2">
    <source>
        <dbReference type="ARBA" id="ARBA00007379"/>
    </source>
</evidence>
<evidence type="ECO:0000259" key="13">
    <source>
        <dbReference type="Pfam" id="PF18075"/>
    </source>
</evidence>
<protein>
    <recommendedName>
        <fullName evidence="3 10">Cell division protein FtsX</fullName>
    </recommendedName>
</protein>
<keyword evidence="9 10" id="KW-0131">Cell cycle</keyword>
<evidence type="ECO:0000256" key="3">
    <source>
        <dbReference type="ARBA" id="ARBA00021907"/>
    </source>
</evidence>
<gene>
    <name evidence="14" type="ORF">SAMN04488098_100649</name>
</gene>
<evidence type="ECO:0000256" key="7">
    <source>
        <dbReference type="ARBA" id="ARBA00022989"/>
    </source>
</evidence>
<organism evidence="14 15">
    <name type="scientific">Alkalibacterium thalassium</name>
    <dbReference type="NCBI Taxonomy" id="426701"/>
    <lineage>
        <taxon>Bacteria</taxon>
        <taxon>Bacillati</taxon>
        <taxon>Bacillota</taxon>
        <taxon>Bacilli</taxon>
        <taxon>Lactobacillales</taxon>
        <taxon>Carnobacteriaceae</taxon>
        <taxon>Alkalibacterium</taxon>
    </lineage>
</organism>
<keyword evidence="7 11" id="KW-1133">Transmembrane helix</keyword>
<keyword evidence="4 10" id="KW-1003">Cell membrane</keyword>
<accession>A0A1G8XF71</accession>
<evidence type="ECO:0000256" key="11">
    <source>
        <dbReference type="SAM" id="Phobius"/>
    </source>
</evidence>
<dbReference type="GO" id="GO:0005886">
    <property type="term" value="C:plasma membrane"/>
    <property type="evidence" value="ECO:0007669"/>
    <property type="project" value="UniProtKB-SubCell"/>
</dbReference>
<keyword evidence="5 10" id="KW-0132">Cell division</keyword>
<evidence type="ECO:0000256" key="4">
    <source>
        <dbReference type="ARBA" id="ARBA00022475"/>
    </source>
</evidence>
<evidence type="ECO:0000256" key="5">
    <source>
        <dbReference type="ARBA" id="ARBA00022618"/>
    </source>
</evidence>
<evidence type="ECO:0000256" key="6">
    <source>
        <dbReference type="ARBA" id="ARBA00022692"/>
    </source>
</evidence>
<evidence type="ECO:0000256" key="1">
    <source>
        <dbReference type="ARBA" id="ARBA00004651"/>
    </source>
</evidence>
<comment type="similarity">
    <text evidence="2 10">Belongs to the ABC-4 integral membrane protein family. FtsX subfamily.</text>
</comment>
<dbReference type="InterPro" id="IPR003838">
    <property type="entry name" value="ABC3_permease_C"/>
</dbReference>
<comment type="function">
    <text evidence="10">Part of the ABC transporter FtsEX involved in asymmetric cellular division facilitating the initiation of sporulation.</text>
</comment>
<keyword evidence="6 11" id="KW-0812">Transmembrane</keyword>
<evidence type="ECO:0000256" key="10">
    <source>
        <dbReference type="PIRNR" id="PIRNR003097"/>
    </source>
</evidence>
<feature type="transmembrane region" description="Helical" evidence="11">
    <location>
        <begin position="265"/>
        <end position="289"/>
    </location>
</feature>
<dbReference type="InterPro" id="IPR040690">
    <property type="entry name" value="FtsX_ECD"/>
</dbReference>
<dbReference type="InterPro" id="IPR004513">
    <property type="entry name" value="FtsX"/>
</dbReference>
<dbReference type="Gene3D" id="3.30.70.3040">
    <property type="match status" value="1"/>
</dbReference>
<feature type="domain" description="ABC3 transporter permease C-terminal" evidence="12">
    <location>
        <begin position="173"/>
        <end position="292"/>
    </location>
</feature>
<dbReference type="GO" id="GO:0051301">
    <property type="term" value="P:cell division"/>
    <property type="evidence" value="ECO:0007669"/>
    <property type="project" value="UniProtKB-KW"/>
</dbReference>
<evidence type="ECO:0000259" key="12">
    <source>
        <dbReference type="Pfam" id="PF02687"/>
    </source>
</evidence>
<dbReference type="RefSeq" id="WP_091265184.1">
    <property type="nucleotide sequence ID" value="NZ_FNFK01000006.1"/>
</dbReference>
<keyword evidence="15" id="KW-1185">Reference proteome</keyword>
<dbReference type="Pfam" id="PF02687">
    <property type="entry name" value="FtsX"/>
    <property type="match status" value="1"/>
</dbReference>
<name>A0A1G8XF71_9LACT</name>
<dbReference type="Pfam" id="PF18075">
    <property type="entry name" value="FtsX_ECD"/>
    <property type="match status" value="1"/>
</dbReference>
<dbReference type="PANTHER" id="PTHR47755">
    <property type="entry name" value="CELL DIVISION PROTEIN FTSX"/>
    <property type="match status" value="1"/>
</dbReference>
<comment type="subcellular location">
    <subcellularLocation>
        <location evidence="1">Cell membrane</location>
        <topology evidence="1">Multi-pass membrane protein</topology>
    </subcellularLocation>
</comment>
<evidence type="ECO:0000256" key="8">
    <source>
        <dbReference type="ARBA" id="ARBA00023136"/>
    </source>
</evidence>
<dbReference type="STRING" id="426701.SAMN04488098_100649"/>
<evidence type="ECO:0000256" key="9">
    <source>
        <dbReference type="ARBA" id="ARBA00023306"/>
    </source>
</evidence>
<feature type="transmembrane region" description="Helical" evidence="11">
    <location>
        <begin position="216"/>
        <end position="242"/>
    </location>
</feature>
<feature type="domain" description="FtsX extracellular" evidence="13">
    <location>
        <begin position="59"/>
        <end position="148"/>
    </location>
</feature>
<feature type="transmembrane region" description="Helical" evidence="11">
    <location>
        <begin position="170"/>
        <end position="195"/>
    </location>
</feature>
<keyword evidence="8 10" id="KW-0472">Membrane</keyword>
<dbReference type="AlphaFoldDB" id="A0A1G8XF71"/>
<dbReference type="InterPro" id="IPR058204">
    <property type="entry name" value="FtsX_firmicutes-type"/>
</dbReference>
<evidence type="ECO:0000313" key="15">
    <source>
        <dbReference type="Proteomes" id="UP000199433"/>
    </source>
</evidence>
<dbReference type="OrthoDB" id="9812531at2"/>
<sequence>MRARTFWRHIKESFKSIKRNGWMTFAAVSAVAVTLLLVGSFIAILMNVNKLATDVEEDVSVRVYIDLAAEEEDQEALQQNLEELDEVEHVVFSSRHDELSKVIGRYGDEFGLFEGDDNPLYDVFIVNTEAPEVTSDVADQVEDMNYVADANYGGATADRLFEVMATVRNVGAVIIVALIFTAVFLIANTIRITIFSRRTEIEIMKLVGATNWFIRWPFLIEGALIGFIGALIPVSIISYIYLSGFDTIMTYLSGTYFALLAPNPFLVQLVALLLTIGVVIGSVGSSLSIRKFLKV</sequence>
<proteinExistence type="inferred from homology"/>
<dbReference type="Proteomes" id="UP000199433">
    <property type="component" value="Unassembled WGS sequence"/>
</dbReference>
<reference evidence="15" key="1">
    <citation type="submission" date="2016-10" db="EMBL/GenBank/DDBJ databases">
        <authorList>
            <person name="Varghese N."/>
            <person name="Submissions S."/>
        </authorList>
    </citation>
    <scope>NUCLEOTIDE SEQUENCE [LARGE SCALE GENOMIC DNA]</scope>
    <source>
        <strain evidence="15">DSM 19181</strain>
    </source>
</reference>
<dbReference type="EMBL" id="FNFK01000006">
    <property type="protein sequence ID" value="SDJ88585.1"/>
    <property type="molecule type" value="Genomic_DNA"/>
</dbReference>
<dbReference type="PANTHER" id="PTHR47755:SF1">
    <property type="entry name" value="CELL DIVISION PROTEIN FTSX"/>
    <property type="match status" value="1"/>
</dbReference>
<evidence type="ECO:0000313" key="14">
    <source>
        <dbReference type="EMBL" id="SDJ88585.1"/>
    </source>
</evidence>
<feature type="transmembrane region" description="Helical" evidence="11">
    <location>
        <begin position="21"/>
        <end position="46"/>
    </location>
</feature>
<dbReference type="NCBIfam" id="NF038347">
    <property type="entry name" value="FtsX_Gpos"/>
    <property type="match status" value="1"/>
</dbReference>